<evidence type="ECO:0000313" key="1">
    <source>
        <dbReference type="EMBL" id="MBA0556947.1"/>
    </source>
</evidence>
<proteinExistence type="predicted"/>
<evidence type="ECO:0000313" key="2">
    <source>
        <dbReference type="Proteomes" id="UP000593572"/>
    </source>
</evidence>
<name>A0A7J8LWV1_9ROSI</name>
<dbReference type="Proteomes" id="UP000593572">
    <property type="component" value="Unassembled WGS sequence"/>
</dbReference>
<organism evidence="1 2">
    <name type="scientific">Gossypium lobatum</name>
    <dbReference type="NCBI Taxonomy" id="34289"/>
    <lineage>
        <taxon>Eukaryota</taxon>
        <taxon>Viridiplantae</taxon>
        <taxon>Streptophyta</taxon>
        <taxon>Embryophyta</taxon>
        <taxon>Tracheophyta</taxon>
        <taxon>Spermatophyta</taxon>
        <taxon>Magnoliopsida</taxon>
        <taxon>eudicotyledons</taxon>
        <taxon>Gunneridae</taxon>
        <taxon>Pentapetalae</taxon>
        <taxon>rosids</taxon>
        <taxon>malvids</taxon>
        <taxon>Malvales</taxon>
        <taxon>Malvaceae</taxon>
        <taxon>Malvoideae</taxon>
        <taxon>Gossypium</taxon>
    </lineage>
</organism>
<accession>A0A7J8LWV1</accession>
<dbReference type="AlphaFoldDB" id="A0A7J8LWV1"/>
<feature type="non-terminal residue" evidence="1">
    <location>
        <position position="1"/>
    </location>
</feature>
<sequence>QELAWAILKFKRKIFTCCYTQACLEYIFVCDMETEEQEILWCIFLD</sequence>
<keyword evidence="2" id="KW-1185">Reference proteome</keyword>
<protein>
    <submittedName>
        <fullName evidence="1">Uncharacterized protein</fullName>
    </submittedName>
</protein>
<dbReference type="EMBL" id="JABEZX010000005">
    <property type="protein sequence ID" value="MBA0556947.1"/>
    <property type="molecule type" value="Genomic_DNA"/>
</dbReference>
<gene>
    <name evidence="1" type="ORF">Golob_027008</name>
</gene>
<comment type="caution">
    <text evidence="1">The sequence shown here is derived from an EMBL/GenBank/DDBJ whole genome shotgun (WGS) entry which is preliminary data.</text>
</comment>
<reference evidence="1 2" key="1">
    <citation type="journal article" date="2019" name="Genome Biol. Evol.">
        <title>Insights into the evolution of the New World diploid cottons (Gossypium, subgenus Houzingenia) based on genome sequencing.</title>
        <authorList>
            <person name="Grover C.E."/>
            <person name="Arick M.A. 2nd"/>
            <person name="Thrash A."/>
            <person name="Conover J.L."/>
            <person name="Sanders W.S."/>
            <person name="Peterson D.G."/>
            <person name="Frelichowski J.E."/>
            <person name="Scheffler J.A."/>
            <person name="Scheffler B.E."/>
            <person name="Wendel J.F."/>
        </authorList>
    </citation>
    <scope>NUCLEOTIDE SEQUENCE [LARGE SCALE GENOMIC DNA]</scope>
    <source>
        <strain evidence="1">157</strain>
        <tissue evidence="1">Leaf</tissue>
    </source>
</reference>